<dbReference type="InterPro" id="IPR003599">
    <property type="entry name" value="Ig_sub"/>
</dbReference>
<dbReference type="InterPro" id="IPR036179">
    <property type="entry name" value="Ig-like_dom_sf"/>
</dbReference>
<evidence type="ECO:0000259" key="3">
    <source>
        <dbReference type="PROSITE" id="PS50835"/>
    </source>
</evidence>
<feature type="chain" id="PRO_5042853383" description="Ig-like domain-containing protein" evidence="2">
    <location>
        <begin position="18"/>
        <end position="461"/>
    </location>
</feature>
<evidence type="ECO:0000256" key="2">
    <source>
        <dbReference type="SAM" id="SignalP"/>
    </source>
</evidence>
<keyword evidence="2" id="KW-0732">Signal</keyword>
<dbReference type="SUPFAM" id="SSF48726">
    <property type="entry name" value="Immunoglobulin"/>
    <property type="match status" value="2"/>
</dbReference>
<keyword evidence="1" id="KW-0812">Transmembrane</keyword>
<evidence type="ECO:0000313" key="5">
    <source>
        <dbReference type="Proteomes" id="UP001346869"/>
    </source>
</evidence>
<dbReference type="Gene3D" id="2.60.40.10">
    <property type="entry name" value="Immunoglobulins"/>
    <property type="match status" value="3"/>
</dbReference>
<name>A0AAN8AGF8_ELEMC</name>
<dbReference type="SMART" id="SM00409">
    <property type="entry name" value="IG"/>
    <property type="match status" value="4"/>
</dbReference>
<accession>A0AAN8AGF8</accession>
<dbReference type="InterPro" id="IPR013783">
    <property type="entry name" value="Ig-like_fold"/>
</dbReference>
<feature type="signal peptide" evidence="2">
    <location>
        <begin position="1"/>
        <end position="17"/>
    </location>
</feature>
<dbReference type="InterPro" id="IPR007110">
    <property type="entry name" value="Ig-like_dom"/>
</dbReference>
<dbReference type="Proteomes" id="UP001346869">
    <property type="component" value="Unassembled WGS sequence"/>
</dbReference>
<keyword evidence="5" id="KW-1185">Reference proteome</keyword>
<reference evidence="4 5" key="1">
    <citation type="journal article" date="2023" name="Genes (Basel)">
        <title>Chromosome-Level Genome Assembly and Circadian Gene Repertoire of the Patagonia Blennie Eleginops maclovinus-The Closest Ancestral Proxy of Antarctic Cryonotothenioids.</title>
        <authorList>
            <person name="Cheng C.C."/>
            <person name="Rivera-Colon A.G."/>
            <person name="Minhas B.F."/>
            <person name="Wilson L."/>
            <person name="Rayamajhi N."/>
            <person name="Vargas-Chacoff L."/>
            <person name="Catchen J.M."/>
        </authorList>
    </citation>
    <scope>NUCLEOTIDE SEQUENCE [LARGE SCALE GENOMIC DNA]</scope>
    <source>
        <strain evidence="4">JMC-PN-2008</strain>
    </source>
</reference>
<feature type="domain" description="Ig-like" evidence="3">
    <location>
        <begin position="106"/>
        <end position="192"/>
    </location>
</feature>
<evidence type="ECO:0000256" key="1">
    <source>
        <dbReference type="SAM" id="Phobius"/>
    </source>
</evidence>
<keyword evidence="1" id="KW-1133">Transmembrane helix</keyword>
<dbReference type="PROSITE" id="PS50835">
    <property type="entry name" value="IG_LIKE"/>
    <property type="match status" value="3"/>
</dbReference>
<proteinExistence type="predicted"/>
<feature type="transmembrane region" description="Helical" evidence="1">
    <location>
        <begin position="409"/>
        <end position="433"/>
    </location>
</feature>
<gene>
    <name evidence="4" type="ORF">PBY51_017252</name>
</gene>
<evidence type="ECO:0000313" key="4">
    <source>
        <dbReference type="EMBL" id="KAK5861806.1"/>
    </source>
</evidence>
<reference evidence="4 5" key="2">
    <citation type="journal article" date="2023" name="Mol. Biol. Evol.">
        <title>Genomics of Secondarily Temperate Adaptation in the Only Non-Antarctic Icefish.</title>
        <authorList>
            <person name="Rivera-Colon A.G."/>
            <person name="Rayamajhi N."/>
            <person name="Minhas B.F."/>
            <person name="Madrigal G."/>
            <person name="Bilyk K.T."/>
            <person name="Yoon V."/>
            <person name="Hune M."/>
            <person name="Gregory S."/>
            <person name="Cheng C.H.C."/>
            <person name="Catchen J.M."/>
        </authorList>
    </citation>
    <scope>NUCLEOTIDE SEQUENCE [LARGE SCALE GENOMIC DNA]</scope>
    <source>
        <strain evidence="4">JMC-PN-2008</strain>
    </source>
</reference>
<protein>
    <recommendedName>
        <fullName evidence="3">Ig-like domain-containing protein</fullName>
    </recommendedName>
</protein>
<feature type="domain" description="Ig-like" evidence="3">
    <location>
        <begin position="259"/>
        <end position="312"/>
    </location>
</feature>
<comment type="caution">
    <text evidence="4">The sequence shown here is derived from an EMBL/GenBank/DDBJ whole genome shotgun (WGS) entry which is preliminary data.</text>
</comment>
<dbReference type="EMBL" id="JAUZQC010000012">
    <property type="protein sequence ID" value="KAK5861806.1"/>
    <property type="molecule type" value="Genomic_DNA"/>
</dbReference>
<organism evidence="4 5">
    <name type="scientific">Eleginops maclovinus</name>
    <name type="common">Patagonian blennie</name>
    <name type="synonym">Eleginus maclovinus</name>
    <dbReference type="NCBI Taxonomy" id="56733"/>
    <lineage>
        <taxon>Eukaryota</taxon>
        <taxon>Metazoa</taxon>
        <taxon>Chordata</taxon>
        <taxon>Craniata</taxon>
        <taxon>Vertebrata</taxon>
        <taxon>Euteleostomi</taxon>
        <taxon>Actinopterygii</taxon>
        <taxon>Neopterygii</taxon>
        <taxon>Teleostei</taxon>
        <taxon>Neoteleostei</taxon>
        <taxon>Acanthomorphata</taxon>
        <taxon>Eupercaria</taxon>
        <taxon>Perciformes</taxon>
        <taxon>Notothenioidei</taxon>
        <taxon>Eleginopidae</taxon>
        <taxon>Eleginops</taxon>
    </lineage>
</organism>
<dbReference type="AlphaFoldDB" id="A0AAN8AGF8"/>
<dbReference type="PANTHER" id="PTHR11422:SF0">
    <property type="entry name" value="T-CELL SURFACE GLYCOPROTEIN CD4"/>
    <property type="match status" value="1"/>
</dbReference>
<feature type="domain" description="Ig-like" evidence="3">
    <location>
        <begin position="314"/>
        <end position="400"/>
    </location>
</feature>
<dbReference type="PANTHER" id="PTHR11422">
    <property type="entry name" value="T-CELL SURFACE GLYCOPROTEIN CD4"/>
    <property type="match status" value="1"/>
</dbReference>
<keyword evidence="1" id="KW-0472">Membrane</keyword>
<sequence length="461" mass="52500">MKSFVLLIAVLTSTTGAVEVIYAKVGDRVKLNPPEVKDLHNSYMHWKLTKDGSSYLAWRNSMGKTEIVNPWNNTLSWSGDSLLIKSIQQDHFRTFFLQLKIGFKEPTFFEYQIRKLTVTVDPSSPLLPEESVSLSCSDDTPQSERKIHWLKPGGKKEYQLQFTFKASVLDNGQWSCVVTSDGKESRSNVSVTVLDLSPALPHPQYTSKSWPLLVPCSLLPHVSWEQIKAKGFRELHWHFIPATGSSRQRLFSLSVGDPLTWKKDQGKTLLPNSDPQKGNLSLSRKLGTEGDAGEYICALEFENGVTLQRSVHVQLLQIVPSPGKELISGQPLNLTCTLGQPLSINLHLKWFPPKQSTLLTSAFHNSSHLIIPAVGREDEGSWRCELWWKNDKLLTRAEITLKIEPWLSVWMLVVICSVTIIVILVVILLFILFRRRQQKMRHLRRRLCQCKHPKPKGFYRT</sequence>